<dbReference type="InterPro" id="IPR050902">
    <property type="entry name" value="ABC_Transporter_SBP"/>
</dbReference>
<dbReference type="PANTHER" id="PTHR30535">
    <property type="entry name" value="VITAMIN B12-BINDING PROTEIN"/>
    <property type="match status" value="1"/>
</dbReference>
<sequence>MLRLWLTLLLAVGLSAPALAAQRIVSLAPSLTEIVIELGARQQLVGVLDGGPRPAAVAQLPSVGRYGQLELETLLALQPDLILLWPGSVSQAQREQLRAFGIPMLVAEPHTLDSLADQFAEIGQRIGRGQQGRRLQQQFRQGLADLRKRYHRQRPLSVFYQVWDKPLYTLGGQQIVSDALRVCGAENVFADIRLPAPQVSVEAVLQRNPEVILAGSGAQLEPWQRWPDITAVKRKQLWQVPDKGLERPSFQMLHATAQLCQVLAKAQ</sequence>
<reference evidence="5" key="1">
    <citation type="submission" date="2017-06" db="EMBL/GenBank/DDBJ databases">
        <authorList>
            <person name="Varghese N."/>
            <person name="Submissions S."/>
        </authorList>
    </citation>
    <scope>NUCLEOTIDE SEQUENCE [LARGE SCALE GENOMIC DNA]</scope>
    <source>
        <strain evidence="5">CIP 108523</strain>
    </source>
</reference>
<evidence type="ECO:0000259" key="3">
    <source>
        <dbReference type="PROSITE" id="PS50983"/>
    </source>
</evidence>
<feature type="signal peptide" evidence="2">
    <location>
        <begin position="1"/>
        <end position="20"/>
    </location>
</feature>
<dbReference type="PROSITE" id="PS50983">
    <property type="entry name" value="FE_B12_PBP"/>
    <property type="match status" value="1"/>
</dbReference>
<accession>A0A239H9M4</accession>
<dbReference type="PANTHER" id="PTHR30535:SF34">
    <property type="entry name" value="MOLYBDATE-BINDING PROTEIN MOLA"/>
    <property type="match status" value="1"/>
</dbReference>
<dbReference type="SUPFAM" id="SSF53807">
    <property type="entry name" value="Helical backbone' metal receptor"/>
    <property type="match status" value="1"/>
</dbReference>
<dbReference type="InterPro" id="IPR002491">
    <property type="entry name" value="ABC_transptr_periplasmic_BD"/>
</dbReference>
<keyword evidence="1 2" id="KW-0732">Signal</keyword>
<evidence type="ECO:0000313" key="5">
    <source>
        <dbReference type="Proteomes" id="UP000242915"/>
    </source>
</evidence>
<organism evidence="4 5">
    <name type="scientific">Pseudomonas segetis</name>
    <dbReference type="NCBI Taxonomy" id="298908"/>
    <lineage>
        <taxon>Bacteria</taxon>
        <taxon>Pseudomonadati</taxon>
        <taxon>Pseudomonadota</taxon>
        <taxon>Gammaproteobacteria</taxon>
        <taxon>Pseudomonadales</taxon>
        <taxon>Pseudomonadaceae</taxon>
        <taxon>Pseudomonas</taxon>
    </lineage>
</organism>
<dbReference type="RefSeq" id="WP_089360570.1">
    <property type="nucleotide sequence ID" value="NZ_FZOG01000004.1"/>
</dbReference>
<protein>
    <submittedName>
        <fullName evidence="4">Vitamin B12 transport system substrate-binding protein</fullName>
    </submittedName>
</protein>
<gene>
    <name evidence="4" type="ORF">SAMN05216255_3317</name>
</gene>
<dbReference type="Gene3D" id="3.40.50.1980">
    <property type="entry name" value="Nitrogenase molybdenum iron protein domain"/>
    <property type="match status" value="2"/>
</dbReference>
<feature type="domain" description="Fe/B12 periplasmic-binding" evidence="3">
    <location>
        <begin position="23"/>
        <end position="267"/>
    </location>
</feature>
<dbReference type="NCBIfam" id="NF038402">
    <property type="entry name" value="TroA_like"/>
    <property type="match status" value="1"/>
</dbReference>
<keyword evidence="5" id="KW-1185">Reference proteome</keyword>
<dbReference type="Pfam" id="PF01497">
    <property type="entry name" value="Peripla_BP_2"/>
    <property type="match status" value="1"/>
</dbReference>
<dbReference type="CDD" id="cd01144">
    <property type="entry name" value="BtuF"/>
    <property type="match status" value="1"/>
</dbReference>
<proteinExistence type="predicted"/>
<dbReference type="AlphaFoldDB" id="A0A239H9M4"/>
<dbReference type="GO" id="GO:0071281">
    <property type="term" value="P:cellular response to iron ion"/>
    <property type="evidence" value="ECO:0007669"/>
    <property type="project" value="TreeGrafter"/>
</dbReference>
<evidence type="ECO:0000256" key="2">
    <source>
        <dbReference type="SAM" id="SignalP"/>
    </source>
</evidence>
<evidence type="ECO:0000313" key="4">
    <source>
        <dbReference type="EMBL" id="SNS76954.1"/>
    </source>
</evidence>
<name>A0A239H9M4_9PSED</name>
<evidence type="ECO:0000256" key="1">
    <source>
        <dbReference type="ARBA" id="ARBA00022729"/>
    </source>
</evidence>
<feature type="chain" id="PRO_5012715014" evidence="2">
    <location>
        <begin position="21"/>
        <end position="267"/>
    </location>
</feature>
<dbReference type="InterPro" id="IPR054828">
    <property type="entry name" value="Vit_B12_bind_prot"/>
</dbReference>
<dbReference type="EMBL" id="FZOG01000004">
    <property type="protein sequence ID" value="SNS76954.1"/>
    <property type="molecule type" value="Genomic_DNA"/>
</dbReference>
<dbReference type="Proteomes" id="UP000242915">
    <property type="component" value="Unassembled WGS sequence"/>
</dbReference>